<dbReference type="Pfam" id="PF22825">
    <property type="entry name" value="HpiC1-like"/>
    <property type="match status" value="2"/>
</dbReference>
<protein>
    <submittedName>
        <fullName evidence="1">Uncharacterized protein</fullName>
    </submittedName>
</protein>
<dbReference type="KEGG" id="hbs:IPV69_02855"/>
<dbReference type="RefSeq" id="WP_206293406.1">
    <property type="nucleotide sequence ID" value="NZ_CP063458.1"/>
</dbReference>
<evidence type="ECO:0000313" key="1">
    <source>
        <dbReference type="EMBL" id="QOV90328.1"/>
    </source>
</evidence>
<keyword evidence="2" id="KW-1185">Reference proteome</keyword>
<dbReference type="Proteomes" id="UP000593765">
    <property type="component" value="Chromosome"/>
</dbReference>
<reference evidence="1 2" key="1">
    <citation type="submission" date="2020-10" db="EMBL/GenBank/DDBJ databases">
        <title>Wide distribution of Phycisphaera-like planctomycetes from WD2101 soil group in peatlands and genome analysis of the first cultivated representative.</title>
        <authorList>
            <person name="Dedysh S.N."/>
            <person name="Beletsky A.V."/>
            <person name="Ivanova A."/>
            <person name="Kulichevskaya I.S."/>
            <person name="Suzina N.E."/>
            <person name="Philippov D.A."/>
            <person name="Rakitin A.L."/>
            <person name="Mardanov A.V."/>
            <person name="Ravin N.V."/>
        </authorList>
    </citation>
    <scope>NUCLEOTIDE SEQUENCE [LARGE SCALE GENOMIC DNA]</scope>
    <source>
        <strain evidence="1 2">M1803</strain>
    </source>
</reference>
<gene>
    <name evidence="1" type="ORF">IPV69_02855</name>
</gene>
<dbReference type="AlphaFoldDB" id="A0A7M2WXT5"/>
<sequence>MPVVNASFELSAAPQDRAVTSLQTWRKNGSVSNAFNPRNESYTNADDTGPTAGKLAAPSAGKQFLFINGKGAVSQTLGVTVSSGVAYTISGAVGNRNDLVMDRFRIALYAGNILIASQSGDAEADIANFAFKTYSATSRLFAEGDPLVGQPLQIVLSNLGTKGAANQVDFDNIKVSTSVPVSPPPPPPGGTVNVPVTNSSFESNAAPIDRAVIGVTTWTRNNFVINAFNPRNESFTNADDTSPTAGKFSSPGAGKQFLFINGAGYSSQALATKLEADTTYKLTVAIGNRGDLVMENFRISLFAGSTRIATTTGDAESVTSLTFKDFSASSSAVDASSSLVGQTLRIFLVNLDNKATAGALQVAFDNVRLTATKT</sequence>
<name>A0A7M2WXT5_9BACT</name>
<evidence type="ECO:0000313" key="2">
    <source>
        <dbReference type="Proteomes" id="UP000593765"/>
    </source>
</evidence>
<organism evidence="1 2">
    <name type="scientific">Humisphaera borealis</name>
    <dbReference type="NCBI Taxonomy" id="2807512"/>
    <lineage>
        <taxon>Bacteria</taxon>
        <taxon>Pseudomonadati</taxon>
        <taxon>Planctomycetota</taxon>
        <taxon>Phycisphaerae</taxon>
        <taxon>Tepidisphaerales</taxon>
        <taxon>Tepidisphaeraceae</taxon>
        <taxon>Humisphaera</taxon>
    </lineage>
</organism>
<proteinExistence type="predicted"/>
<dbReference type="EMBL" id="CP063458">
    <property type="protein sequence ID" value="QOV90328.1"/>
    <property type="molecule type" value="Genomic_DNA"/>
</dbReference>
<dbReference type="InterPro" id="IPR054720">
    <property type="entry name" value="HpiC1"/>
</dbReference>
<accession>A0A7M2WXT5</accession>